<name>A0A8K0KEZ2_LADFU</name>
<dbReference type="Proteomes" id="UP000792457">
    <property type="component" value="Unassembled WGS sequence"/>
</dbReference>
<gene>
    <name evidence="1" type="ORF">J437_LFUL007950</name>
</gene>
<comment type="caution">
    <text evidence="1">The sequence shown here is derived from an EMBL/GenBank/DDBJ whole genome shotgun (WGS) entry which is preliminary data.</text>
</comment>
<reference evidence="1" key="1">
    <citation type="submission" date="2013-04" db="EMBL/GenBank/DDBJ databases">
        <authorList>
            <person name="Qu J."/>
            <person name="Murali S.C."/>
            <person name="Bandaranaike D."/>
            <person name="Bellair M."/>
            <person name="Blankenburg K."/>
            <person name="Chao H."/>
            <person name="Dinh H."/>
            <person name="Doddapaneni H."/>
            <person name="Downs B."/>
            <person name="Dugan-Rocha S."/>
            <person name="Elkadiri S."/>
            <person name="Gnanaolivu R.D."/>
            <person name="Hernandez B."/>
            <person name="Javaid M."/>
            <person name="Jayaseelan J.C."/>
            <person name="Lee S."/>
            <person name="Li M."/>
            <person name="Ming W."/>
            <person name="Munidasa M."/>
            <person name="Muniz J."/>
            <person name="Nguyen L."/>
            <person name="Ongeri F."/>
            <person name="Osuji N."/>
            <person name="Pu L.-L."/>
            <person name="Puazo M."/>
            <person name="Qu C."/>
            <person name="Quiroz J."/>
            <person name="Raj R."/>
            <person name="Weissenberger G."/>
            <person name="Xin Y."/>
            <person name="Zou X."/>
            <person name="Han Y."/>
            <person name="Richards S."/>
            <person name="Worley K."/>
            <person name="Muzny D."/>
            <person name="Gibbs R."/>
        </authorList>
    </citation>
    <scope>NUCLEOTIDE SEQUENCE</scope>
    <source>
        <strain evidence="1">Sampled in the wild</strain>
    </source>
</reference>
<sequence length="109" mass="12087">MWERADSSDEYLFMSSLVPLRLLNDATSKSLCSRLAILLPSGSSSTLPPPPPVQGLFALKPCVPALSPRVSALSSQRCCYPEPYHSLDIRLHCLMRGCHPRPYHSPETH</sequence>
<organism evidence="1 2">
    <name type="scientific">Ladona fulva</name>
    <name type="common">Scarce chaser dragonfly</name>
    <name type="synonym">Libellula fulva</name>
    <dbReference type="NCBI Taxonomy" id="123851"/>
    <lineage>
        <taxon>Eukaryota</taxon>
        <taxon>Metazoa</taxon>
        <taxon>Ecdysozoa</taxon>
        <taxon>Arthropoda</taxon>
        <taxon>Hexapoda</taxon>
        <taxon>Insecta</taxon>
        <taxon>Pterygota</taxon>
        <taxon>Palaeoptera</taxon>
        <taxon>Odonata</taxon>
        <taxon>Epiprocta</taxon>
        <taxon>Anisoptera</taxon>
        <taxon>Libelluloidea</taxon>
        <taxon>Libellulidae</taxon>
        <taxon>Ladona</taxon>
    </lineage>
</organism>
<dbReference type="AlphaFoldDB" id="A0A8K0KEZ2"/>
<protein>
    <submittedName>
        <fullName evidence="1">Uncharacterized protein</fullName>
    </submittedName>
</protein>
<accession>A0A8K0KEZ2</accession>
<evidence type="ECO:0000313" key="1">
    <source>
        <dbReference type="EMBL" id="KAG8232796.1"/>
    </source>
</evidence>
<reference evidence="1" key="2">
    <citation type="submission" date="2017-10" db="EMBL/GenBank/DDBJ databases">
        <title>Ladona fulva Genome sequencing and assembly.</title>
        <authorList>
            <person name="Murali S."/>
            <person name="Richards S."/>
            <person name="Bandaranaike D."/>
            <person name="Bellair M."/>
            <person name="Blankenburg K."/>
            <person name="Chao H."/>
            <person name="Dinh H."/>
            <person name="Doddapaneni H."/>
            <person name="Dugan-Rocha S."/>
            <person name="Elkadiri S."/>
            <person name="Gnanaolivu R."/>
            <person name="Hernandez B."/>
            <person name="Skinner E."/>
            <person name="Javaid M."/>
            <person name="Lee S."/>
            <person name="Li M."/>
            <person name="Ming W."/>
            <person name="Munidasa M."/>
            <person name="Muniz J."/>
            <person name="Nguyen L."/>
            <person name="Hughes D."/>
            <person name="Osuji N."/>
            <person name="Pu L.-L."/>
            <person name="Puazo M."/>
            <person name="Qu C."/>
            <person name="Quiroz J."/>
            <person name="Raj R."/>
            <person name="Weissenberger G."/>
            <person name="Xin Y."/>
            <person name="Zou X."/>
            <person name="Han Y."/>
            <person name="Worley K."/>
            <person name="Muzny D."/>
            <person name="Gibbs R."/>
        </authorList>
    </citation>
    <scope>NUCLEOTIDE SEQUENCE</scope>
    <source>
        <strain evidence="1">Sampled in the wild</strain>
    </source>
</reference>
<proteinExistence type="predicted"/>
<dbReference type="EMBL" id="KZ308654">
    <property type="protein sequence ID" value="KAG8232796.1"/>
    <property type="molecule type" value="Genomic_DNA"/>
</dbReference>
<keyword evidence="2" id="KW-1185">Reference proteome</keyword>
<evidence type="ECO:0000313" key="2">
    <source>
        <dbReference type="Proteomes" id="UP000792457"/>
    </source>
</evidence>